<gene>
    <name evidence="4" type="ORF">BN52_09780</name>
    <name evidence="5" type="ORF">FC38_GL001288</name>
</gene>
<accession>I7LDW6</accession>
<reference evidence="4 6" key="1">
    <citation type="submission" date="2012-06" db="EMBL/GenBank/DDBJ databases">
        <title>Draft genome sequence of Lactobacillus gigeriorum CRBIP 24.85T, isolated from chicken crop.</title>
        <authorList>
            <person name="Cousin S."/>
            <person name="Ma L."/>
            <person name="Creno S."/>
            <person name="Clermont D."/>
            <person name="Loux V."/>
            <person name="Bizet C."/>
            <person name="Bouchier C."/>
        </authorList>
    </citation>
    <scope>NUCLEOTIDE SEQUENCE [LARGE SCALE GENOMIC DNA]</scope>
    <source>
        <strain evidence="6">CRBIP 24.85T</strain>
        <strain evidence="4">Type strain: CRBIP 24.85</strain>
    </source>
</reference>
<feature type="domain" description="HTH tetR-type" evidence="3">
    <location>
        <begin position="11"/>
        <end position="71"/>
    </location>
</feature>
<dbReference type="OrthoDB" id="9812484at2"/>
<dbReference type="EMBL" id="AYZO01000004">
    <property type="protein sequence ID" value="KRN14211.1"/>
    <property type="molecule type" value="Genomic_DNA"/>
</dbReference>
<dbReference type="SUPFAM" id="SSF46689">
    <property type="entry name" value="Homeodomain-like"/>
    <property type="match status" value="1"/>
</dbReference>
<protein>
    <submittedName>
        <fullName evidence="4">Transcriptional regulator</fullName>
    </submittedName>
</protein>
<keyword evidence="7" id="KW-1185">Reference proteome</keyword>
<dbReference type="PATRIC" id="fig|1423751.3.peg.1330"/>
<keyword evidence="1 2" id="KW-0238">DNA-binding</keyword>
<dbReference type="EMBL" id="CAKC01000086">
    <property type="protein sequence ID" value="CCI87681.1"/>
    <property type="molecule type" value="Genomic_DNA"/>
</dbReference>
<evidence type="ECO:0000313" key="6">
    <source>
        <dbReference type="Proteomes" id="UP000009326"/>
    </source>
</evidence>
<dbReference type="Proteomes" id="UP000051521">
    <property type="component" value="Unassembled WGS sequence"/>
</dbReference>
<dbReference type="RefSeq" id="WP_008473975.1">
    <property type="nucleotide sequence ID" value="NZ_AYZO01000004.1"/>
</dbReference>
<evidence type="ECO:0000256" key="1">
    <source>
        <dbReference type="ARBA" id="ARBA00023125"/>
    </source>
</evidence>
<dbReference type="AlphaFoldDB" id="I7LDW6"/>
<evidence type="ECO:0000313" key="5">
    <source>
        <dbReference type="EMBL" id="KRN14211.1"/>
    </source>
</evidence>
<sequence>MVKSTFLNLPEAKKARITEVLLEEFSTYPLTDAKVSRIVKDAEIARGAFYKYFDDLTDAYLYIFRIAIKEIHAGFRPNGKFNPEFFYQSVKDFVEKTQNSRFQPLMKLHMLRNESVLGVMQMSPKNSLKLNPEFWVAMVLSHDTINACFNDPELSDEFLDRLKKSLDLIDKGMK</sequence>
<dbReference type="Proteomes" id="UP000009326">
    <property type="component" value="Unassembled WGS sequence"/>
</dbReference>
<proteinExistence type="predicted"/>
<name>I7LDW6_9LACO</name>
<evidence type="ECO:0000259" key="3">
    <source>
        <dbReference type="PROSITE" id="PS50977"/>
    </source>
</evidence>
<dbReference type="Gene3D" id="1.10.357.10">
    <property type="entry name" value="Tetracycline Repressor, domain 2"/>
    <property type="match status" value="1"/>
</dbReference>
<evidence type="ECO:0000313" key="4">
    <source>
        <dbReference type="EMBL" id="CCI87681.1"/>
    </source>
</evidence>
<comment type="caution">
    <text evidence="4">The sequence shown here is derived from an EMBL/GenBank/DDBJ whole genome shotgun (WGS) entry which is preliminary data.</text>
</comment>
<evidence type="ECO:0000313" key="7">
    <source>
        <dbReference type="Proteomes" id="UP000051521"/>
    </source>
</evidence>
<reference evidence="5 7" key="2">
    <citation type="journal article" date="2015" name="Genome Announc.">
        <title>Expanding the biotechnology potential of lactobacilli through comparative genomics of 213 strains and associated genera.</title>
        <authorList>
            <person name="Sun Z."/>
            <person name="Harris H.M."/>
            <person name="McCann A."/>
            <person name="Guo C."/>
            <person name="Argimon S."/>
            <person name="Zhang W."/>
            <person name="Yang X."/>
            <person name="Jeffery I.B."/>
            <person name="Cooney J.C."/>
            <person name="Kagawa T.F."/>
            <person name="Liu W."/>
            <person name="Song Y."/>
            <person name="Salvetti E."/>
            <person name="Wrobel A."/>
            <person name="Rasinkangas P."/>
            <person name="Parkhill J."/>
            <person name="Rea M.C."/>
            <person name="O'Sullivan O."/>
            <person name="Ritari J."/>
            <person name="Douillard F.P."/>
            <person name="Paul Ross R."/>
            <person name="Yang R."/>
            <person name="Briner A.E."/>
            <person name="Felis G.E."/>
            <person name="de Vos W.M."/>
            <person name="Barrangou R."/>
            <person name="Klaenhammer T.R."/>
            <person name="Caufield P.W."/>
            <person name="Cui Y."/>
            <person name="Zhang H."/>
            <person name="O'Toole P.W."/>
        </authorList>
    </citation>
    <scope>NUCLEOTIDE SEQUENCE [LARGE SCALE GENOMIC DNA]</scope>
    <source>
        <strain evidence="5 7">DSM 23908</strain>
    </source>
</reference>
<dbReference type="InterPro" id="IPR001647">
    <property type="entry name" value="HTH_TetR"/>
</dbReference>
<dbReference type="GO" id="GO:0003677">
    <property type="term" value="F:DNA binding"/>
    <property type="evidence" value="ECO:0007669"/>
    <property type="project" value="UniProtKB-UniRule"/>
</dbReference>
<dbReference type="STRING" id="1423751.FC38_GL001288"/>
<feature type="DNA-binding region" description="H-T-H motif" evidence="2">
    <location>
        <begin position="34"/>
        <end position="53"/>
    </location>
</feature>
<dbReference type="InterPro" id="IPR009057">
    <property type="entry name" value="Homeodomain-like_sf"/>
</dbReference>
<dbReference type="PROSITE" id="PS50977">
    <property type="entry name" value="HTH_TETR_2"/>
    <property type="match status" value="1"/>
</dbReference>
<organism evidence="4 6">
    <name type="scientific">Lactobacillus gigeriorum DSM 23908 = CRBIP 24.85</name>
    <dbReference type="NCBI Taxonomy" id="1423751"/>
    <lineage>
        <taxon>Bacteria</taxon>
        <taxon>Bacillati</taxon>
        <taxon>Bacillota</taxon>
        <taxon>Bacilli</taxon>
        <taxon>Lactobacillales</taxon>
        <taxon>Lactobacillaceae</taxon>
        <taxon>Lactobacillus</taxon>
    </lineage>
</organism>
<evidence type="ECO:0000256" key="2">
    <source>
        <dbReference type="PROSITE-ProRule" id="PRU00335"/>
    </source>
</evidence>